<dbReference type="PANTHER" id="PTHR22594:SF5">
    <property type="entry name" value="ASPARTATE--TRNA LIGASE, MITOCHONDRIAL"/>
    <property type="match status" value="1"/>
</dbReference>
<dbReference type="InterPro" id="IPR012340">
    <property type="entry name" value="NA-bd_OB-fold"/>
</dbReference>
<dbReference type="InterPro" id="IPR029351">
    <property type="entry name" value="GAD_dom"/>
</dbReference>
<dbReference type="EC" id="6.1.1.12" evidence="7"/>
<dbReference type="Gene3D" id="2.40.50.140">
    <property type="entry name" value="Nucleic acid-binding proteins"/>
    <property type="match status" value="1"/>
</dbReference>
<dbReference type="CDD" id="cd04317">
    <property type="entry name" value="EcAspRS_like_N"/>
    <property type="match status" value="1"/>
</dbReference>
<protein>
    <recommendedName>
        <fullName evidence="7">Aspartate--tRNA ligase</fullName>
        <ecNumber evidence="7">6.1.1.12</ecNumber>
    </recommendedName>
    <alternativeName>
        <fullName evidence="7">Aspartyl-tRNA synthetase</fullName>
        <shortName evidence="7">AspRS</shortName>
    </alternativeName>
</protein>
<dbReference type="PRINTS" id="PR01042">
    <property type="entry name" value="TRNASYNTHASP"/>
</dbReference>
<gene>
    <name evidence="7 9" type="primary">aspS</name>
    <name evidence="9" type="ORF">NSA47_04260</name>
</gene>
<dbReference type="Pfam" id="PF01336">
    <property type="entry name" value="tRNA_anti-codon"/>
    <property type="match status" value="1"/>
</dbReference>
<keyword evidence="4 7" id="KW-0067">ATP-binding</keyword>
<evidence type="ECO:0000256" key="2">
    <source>
        <dbReference type="ARBA" id="ARBA00022598"/>
    </source>
</evidence>
<feature type="binding site" evidence="7">
    <location>
        <position position="228"/>
    </location>
    <ligand>
        <name>L-aspartate</name>
        <dbReference type="ChEBI" id="CHEBI:29991"/>
    </ligand>
</feature>
<dbReference type="GO" id="GO:0004815">
    <property type="term" value="F:aspartate-tRNA ligase activity"/>
    <property type="evidence" value="ECO:0007669"/>
    <property type="project" value="UniProtKB-UniRule"/>
</dbReference>
<feature type="binding site" evidence="7">
    <location>
        <position position="182"/>
    </location>
    <ligand>
        <name>L-aspartate</name>
        <dbReference type="ChEBI" id="CHEBI:29991"/>
    </ligand>
</feature>
<feature type="domain" description="Aminoacyl-transfer RNA synthetases class-II family profile" evidence="8">
    <location>
        <begin position="149"/>
        <end position="563"/>
    </location>
</feature>
<dbReference type="AlphaFoldDB" id="A0AAE3KZ65"/>
<dbReference type="Gene3D" id="3.30.1360.30">
    <property type="entry name" value="GAD-like domain"/>
    <property type="match status" value="1"/>
</dbReference>
<comment type="catalytic activity">
    <reaction evidence="7">
        <text>tRNA(Asp) + L-aspartate + ATP = L-aspartyl-tRNA(Asp) + AMP + diphosphate</text>
        <dbReference type="Rhea" id="RHEA:19649"/>
        <dbReference type="Rhea" id="RHEA-COMP:9660"/>
        <dbReference type="Rhea" id="RHEA-COMP:9678"/>
        <dbReference type="ChEBI" id="CHEBI:29991"/>
        <dbReference type="ChEBI" id="CHEBI:30616"/>
        <dbReference type="ChEBI" id="CHEBI:33019"/>
        <dbReference type="ChEBI" id="CHEBI:78442"/>
        <dbReference type="ChEBI" id="CHEBI:78516"/>
        <dbReference type="ChEBI" id="CHEBI:456215"/>
        <dbReference type="EC" id="6.1.1.12"/>
    </reaction>
</comment>
<evidence type="ECO:0000313" key="9">
    <source>
        <dbReference type="EMBL" id="MCR1898201.1"/>
    </source>
</evidence>
<dbReference type="GO" id="GO:0006422">
    <property type="term" value="P:aspartyl-tRNA aminoacylation"/>
    <property type="evidence" value="ECO:0007669"/>
    <property type="project" value="UniProtKB-UniRule"/>
</dbReference>
<feature type="binding site" evidence="7">
    <location>
        <position position="237"/>
    </location>
    <ligand>
        <name>ATP</name>
        <dbReference type="ChEBI" id="CHEBI:30616"/>
    </ligand>
</feature>
<feature type="binding site" evidence="7">
    <location>
        <begin position="228"/>
        <end position="230"/>
    </location>
    <ligand>
        <name>ATP</name>
        <dbReference type="ChEBI" id="CHEBI:30616"/>
    </ligand>
</feature>
<evidence type="ECO:0000256" key="6">
    <source>
        <dbReference type="ARBA" id="ARBA00023146"/>
    </source>
</evidence>
<dbReference type="InterPro" id="IPR002312">
    <property type="entry name" value="Asp/Asn-tRNA-synth_IIb"/>
</dbReference>
<keyword evidence="3 7" id="KW-0547">Nucleotide-binding</keyword>
<dbReference type="PANTHER" id="PTHR22594">
    <property type="entry name" value="ASPARTYL/LYSYL-TRNA SYNTHETASE"/>
    <property type="match status" value="1"/>
</dbReference>
<dbReference type="NCBIfam" id="TIGR00459">
    <property type="entry name" value="aspS_bact"/>
    <property type="match status" value="1"/>
</dbReference>
<dbReference type="InterPro" id="IPR004115">
    <property type="entry name" value="GAD-like_sf"/>
</dbReference>
<sequence length="599" mass="68748">MDKKMETSKRSHTCGEIRENFIGKKVVLSGWVQKRRDLGGLIFIDLRDRSGVVQLVFGKEINEQAFEKASTIRNEYVINIKGTVTGRQPEQVNEKLKTGHIEIMGDELEILSKAETPPIYIENESKVSENIRLKYRYLDLRKPKMLNKLMIRHRATKIVRDFLDANGFLEIETPILTKPTPEGARDYLVPSRVQKGKFFALPQSPQLFKQILMVAGMDRYFQIVKCFRDEDLRADRQPEFTQIDMEMSFVNEEDIIKLNEELISKVFEEILGITIPNPIERMTYQEAMERFGSDKPDLRFALELKDLTEIVNQSDFKVFSTTVKNGGHVRAINAKEGGKKFSRREIDALGEFVKTYKAKGLAWINITEEGIKSPIAKFLSDIELNNIVKQMDAEVGDLILIVADKPQIVYDALGQLRLELAKKLQLNRDNQYKFLWVTEFPLLEFDEEEKRFVAKHHPFTSPMEEDIPMLETSPENVRARAYDLVLNGVELGGGSIRIHDSQLQEKMFGVLGFSTEQAWEQFGFLLEAFKYGTPPHGGIAFGLDRLIMLLTNTDNIRDVIAFPKTQNHSCLMTEAPTIAEKDRMEELGIGIEKTRNKDE</sequence>
<dbReference type="GO" id="GO:0005524">
    <property type="term" value="F:ATP binding"/>
    <property type="evidence" value="ECO:0007669"/>
    <property type="project" value="UniProtKB-UniRule"/>
</dbReference>
<evidence type="ECO:0000256" key="1">
    <source>
        <dbReference type="ARBA" id="ARBA00006303"/>
    </source>
</evidence>
<comment type="caution">
    <text evidence="7">Lacks conserved residue(s) required for the propagation of feature annotation.</text>
</comment>
<proteinExistence type="inferred from homology"/>
<keyword evidence="7" id="KW-0963">Cytoplasm</keyword>
<comment type="caution">
    <text evidence="9">The sequence shown here is derived from an EMBL/GenBank/DDBJ whole genome shotgun (WGS) entry which is preliminary data.</text>
</comment>
<keyword evidence="5 7" id="KW-0648">Protein biosynthesis</keyword>
<feature type="binding site" evidence="7">
    <location>
        <position position="497"/>
    </location>
    <ligand>
        <name>L-aspartate</name>
        <dbReference type="ChEBI" id="CHEBI:29991"/>
    </ligand>
</feature>
<evidence type="ECO:0000259" key="8">
    <source>
        <dbReference type="PROSITE" id="PS50862"/>
    </source>
</evidence>
<comment type="subunit">
    <text evidence="7">Homodimer.</text>
</comment>
<dbReference type="EMBL" id="JANKAS010000002">
    <property type="protein sequence ID" value="MCR1898201.1"/>
    <property type="molecule type" value="Genomic_DNA"/>
</dbReference>
<dbReference type="GO" id="GO:0005737">
    <property type="term" value="C:cytoplasm"/>
    <property type="evidence" value="ECO:0007669"/>
    <property type="project" value="UniProtKB-SubCell"/>
</dbReference>
<feature type="binding site" evidence="7">
    <location>
        <position position="456"/>
    </location>
    <ligand>
        <name>L-aspartate</name>
        <dbReference type="ChEBI" id="CHEBI:29991"/>
    </ligand>
</feature>
<dbReference type="Pfam" id="PF00152">
    <property type="entry name" value="tRNA-synt_2"/>
    <property type="match status" value="1"/>
</dbReference>
<dbReference type="Pfam" id="PF02938">
    <property type="entry name" value="GAD"/>
    <property type="match status" value="1"/>
</dbReference>
<dbReference type="SUPFAM" id="SSF50249">
    <property type="entry name" value="Nucleic acid-binding proteins"/>
    <property type="match status" value="1"/>
</dbReference>
<dbReference type="Gene3D" id="3.30.930.10">
    <property type="entry name" value="Bira Bifunctional Protein, Domain 2"/>
    <property type="match status" value="1"/>
</dbReference>
<dbReference type="GO" id="GO:0016740">
    <property type="term" value="F:transferase activity"/>
    <property type="evidence" value="ECO:0007669"/>
    <property type="project" value="UniProtKB-ARBA"/>
</dbReference>
<organism evidence="9 10">
    <name type="scientific">Irregularibacter muris</name>
    <dbReference type="NCBI Taxonomy" id="1796619"/>
    <lineage>
        <taxon>Bacteria</taxon>
        <taxon>Bacillati</taxon>
        <taxon>Bacillota</taxon>
        <taxon>Clostridia</taxon>
        <taxon>Eubacteriales</taxon>
        <taxon>Eubacteriaceae</taxon>
        <taxon>Irregularibacter</taxon>
    </lineage>
</organism>
<feature type="binding site" evidence="7">
    <location>
        <begin position="542"/>
        <end position="545"/>
    </location>
    <ligand>
        <name>ATP</name>
        <dbReference type="ChEBI" id="CHEBI:30616"/>
    </ligand>
</feature>
<dbReference type="InterPro" id="IPR004524">
    <property type="entry name" value="Asp-tRNA-ligase_1"/>
</dbReference>
<dbReference type="NCBIfam" id="NF001750">
    <property type="entry name" value="PRK00476.1"/>
    <property type="match status" value="1"/>
</dbReference>
<keyword evidence="10" id="KW-1185">Reference proteome</keyword>
<dbReference type="HAMAP" id="MF_00044">
    <property type="entry name" value="Asp_tRNA_synth_type1"/>
    <property type="match status" value="1"/>
</dbReference>
<dbReference type="InterPro" id="IPR004364">
    <property type="entry name" value="Aa-tRNA-synt_II"/>
</dbReference>
<reference evidence="9" key="1">
    <citation type="submission" date="2022-07" db="EMBL/GenBank/DDBJ databases">
        <title>Enhanced cultured diversity of the mouse gut microbiota enables custom-made synthetic communities.</title>
        <authorList>
            <person name="Afrizal A."/>
        </authorList>
    </citation>
    <scope>NUCLEOTIDE SEQUENCE</scope>
    <source>
        <strain evidence="9">DSM 28593</strain>
    </source>
</reference>
<comment type="function">
    <text evidence="7">Catalyzes the attachment of L-aspartate to tRNA(Asp) in a two-step reaction: L-aspartate is first activated by ATP to form Asp-AMP and then transferred to the acceptor end of tRNA(Asp).</text>
</comment>
<dbReference type="RefSeq" id="WP_257529657.1">
    <property type="nucleotide sequence ID" value="NZ_JANKAS010000002.1"/>
</dbReference>
<evidence type="ECO:0000256" key="3">
    <source>
        <dbReference type="ARBA" id="ARBA00022741"/>
    </source>
</evidence>
<name>A0AAE3KZ65_9FIRM</name>
<keyword evidence="6 7" id="KW-0030">Aminoacyl-tRNA synthetase</keyword>
<dbReference type="InterPro" id="IPR047089">
    <property type="entry name" value="Asp-tRNA-ligase_1_N"/>
</dbReference>
<dbReference type="InterPro" id="IPR006195">
    <property type="entry name" value="aa-tRNA-synth_II"/>
</dbReference>
<dbReference type="InterPro" id="IPR047090">
    <property type="entry name" value="AspRS_core"/>
</dbReference>
<dbReference type="Proteomes" id="UP001205748">
    <property type="component" value="Unassembled WGS sequence"/>
</dbReference>
<keyword evidence="2 7" id="KW-0436">Ligase</keyword>
<feature type="binding site" evidence="7">
    <location>
        <position position="490"/>
    </location>
    <ligand>
        <name>ATP</name>
        <dbReference type="ChEBI" id="CHEBI:30616"/>
    </ligand>
</feature>
<feature type="region of interest" description="Aspartate" evidence="7">
    <location>
        <begin position="206"/>
        <end position="209"/>
    </location>
</feature>
<evidence type="ECO:0000256" key="5">
    <source>
        <dbReference type="ARBA" id="ARBA00022917"/>
    </source>
</evidence>
<dbReference type="InterPro" id="IPR045864">
    <property type="entry name" value="aa-tRNA-synth_II/BPL/LPL"/>
</dbReference>
<dbReference type="SUPFAM" id="SSF55681">
    <property type="entry name" value="Class II aaRS and biotin synthetases"/>
    <property type="match status" value="1"/>
</dbReference>
<evidence type="ECO:0000256" key="7">
    <source>
        <dbReference type="HAMAP-Rule" id="MF_00044"/>
    </source>
</evidence>
<dbReference type="PROSITE" id="PS50862">
    <property type="entry name" value="AA_TRNA_LIGASE_II"/>
    <property type="match status" value="1"/>
</dbReference>
<dbReference type="InterPro" id="IPR004365">
    <property type="entry name" value="NA-bd_OB_tRNA"/>
</dbReference>
<dbReference type="GO" id="GO:0003676">
    <property type="term" value="F:nucleic acid binding"/>
    <property type="evidence" value="ECO:0007669"/>
    <property type="project" value="InterPro"/>
</dbReference>
<dbReference type="SUPFAM" id="SSF55261">
    <property type="entry name" value="GAD domain-like"/>
    <property type="match status" value="1"/>
</dbReference>
<dbReference type="CDD" id="cd00777">
    <property type="entry name" value="AspRS_core"/>
    <property type="match status" value="1"/>
</dbReference>
<evidence type="ECO:0000313" key="10">
    <source>
        <dbReference type="Proteomes" id="UP001205748"/>
    </source>
</evidence>
<comment type="similarity">
    <text evidence="1 7">Belongs to the class-II aminoacyl-tRNA synthetase family. Type 1 subfamily.</text>
</comment>
<comment type="subcellular location">
    <subcellularLocation>
        <location evidence="7">Cytoplasm</location>
    </subcellularLocation>
</comment>
<accession>A0AAE3KZ65</accession>
<dbReference type="GO" id="GO:0140096">
    <property type="term" value="F:catalytic activity, acting on a protein"/>
    <property type="evidence" value="ECO:0007669"/>
    <property type="project" value="UniProtKB-ARBA"/>
</dbReference>
<evidence type="ECO:0000256" key="4">
    <source>
        <dbReference type="ARBA" id="ARBA00022840"/>
    </source>
</evidence>